<dbReference type="SUPFAM" id="SSF47616">
    <property type="entry name" value="GST C-terminal domain-like"/>
    <property type="match status" value="1"/>
</dbReference>
<comment type="caution">
    <text evidence="7">The sequence shown here is derived from an EMBL/GenBank/DDBJ whole genome shotgun (WGS) entry which is preliminary data.</text>
</comment>
<dbReference type="InterPro" id="IPR053836">
    <property type="entry name" value="Arc1-like_N"/>
</dbReference>
<evidence type="ECO:0000313" key="7">
    <source>
        <dbReference type="EMBL" id="KAK0721712.1"/>
    </source>
</evidence>
<proteinExistence type="predicted"/>
<accession>A0AA40ATG5</accession>
<evidence type="ECO:0000256" key="3">
    <source>
        <dbReference type="PROSITE-ProRule" id="PRU00209"/>
    </source>
</evidence>
<name>A0AA40ATG5_9PEZI</name>
<dbReference type="FunFam" id="2.40.50.140:FF:000199">
    <property type="entry name" value="tRNA-aminoacylation cofactor ARC1"/>
    <property type="match status" value="1"/>
</dbReference>
<dbReference type="Gene3D" id="2.40.50.140">
    <property type="entry name" value="Nucleic acid-binding proteins"/>
    <property type="match status" value="1"/>
</dbReference>
<keyword evidence="2 3" id="KW-0694">RNA-binding</keyword>
<dbReference type="PANTHER" id="PTHR11586:SF33">
    <property type="entry name" value="AMINOACYL TRNA SYNTHASE COMPLEX-INTERACTING MULTIFUNCTIONAL PROTEIN 1"/>
    <property type="match status" value="1"/>
</dbReference>
<dbReference type="CDD" id="cd10304">
    <property type="entry name" value="GST_C_Arc1p_N_like"/>
    <property type="match status" value="1"/>
</dbReference>
<evidence type="ECO:0000259" key="6">
    <source>
        <dbReference type="PROSITE" id="PS50886"/>
    </source>
</evidence>
<feature type="transmembrane region" description="Helical" evidence="5">
    <location>
        <begin position="462"/>
        <end position="483"/>
    </location>
</feature>
<dbReference type="InterPro" id="IPR012340">
    <property type="entry name" value="NA-bd_OB-fold"/>
</dbReference>
<dbReference type="InterPro" id="IPR002547">
    <property type="entry name" value="tRNA-bd_dom"/>
</dbReference>
<dbReference type="Proteomes" id="UP001172101">
    <property type="component" value="Unassembled WGS sequence"/>
</dbReference>
<feature type="transmembrane region" description="Helical" evidence="5">
    <location>
        <begin position="432"/>
        <end position="450"/>
    </location>
</feature>
<keyword evidence="1 3" id="KW-0820">tRNA-binding</keyword>
<dbReference type="GO" id="GO:0017102">
    <property type="term" value="C:methionyl glutamyl tRNA synthetase complex"/>
    <property type="evidence" value="ECO:0007669"/>
    <property type="project" value="TreeGrafter"/>
</dbReference>
<dbReference type="GO" id="GO:0000049">
    <property type="term" value="F:tRNA binding"/>
    <property type="evidence" value="ECO:0007669"/>
    <property type="project" value="UniProtKB-UniRule"/>
</dbReference>
<keyword evidence="8" id="KW-1185">Reference proteome</keyword>
<organism evidence="7 8">
    <name type="scientific">Lasiosphaeria miniovina</name>
    <dbReference type="NCBI Taxonomy" id="1954250"/>
    <lineage>
        <taxon>Eukaryota</taxon>
        <taxon>Fungi</taxon>
        <taxon>Dikarya</taxon>
        <taxon>Ascomycota</taxon>
        <taxon>Pezizomycotina</taxon>
        <taxon>Sordariomycetes</taxon>
        <taxon>Sordariomycetidae</taxon>
        <taxon>Sordariales</taxon>
        <taxon>Lasiosphaeriaceae</taxon>
        <taxon>Lasiosphaeria</taxon>
    </lineage>
</organism>
<dbReference type="Gene3D" id="1.20.1050.130">
    <property type="match status" value="1"/>
</dbReference>
<evidence type="ECO:0000256" key="4">
    <source>
        <dbReference type="SAM" id="MobiDB-lite"/>
    </source>
</evidence>
<dbReference type="AlphaFoldDB" id="A0AA40ATG5"/>
<dbReference type="RefSeq" id="XP_060297636.1">
    <property type="nucleotide sequence ID" value="XM_060447009.1"/>
</dbReference>
<keyword evidence="5" id="KW-1133">Transmembrane helix</keyword>
<feature type="domain" description="TRNA-binding" evidence="6">
    <location>
        <begin position="229"/>
        <end position="352"/>
    </location>
</feature>
<dbReference type="Pfam" id="PF21972">
    <property type="entry name" value="Arc1p_N_like"/>
    <property type="match status" value="1"/>
</dbReference>
<reference evidence="7" key="1">
    <citation type="submission" date="2023-06" db="EMBL/GenBank/DDBJ databases">
        <title>Genome-scale phylogeny and comparative genomics of the fungal order Sordariales.</title>
        <authorList>
            <consortium name="Lawrence Berkeley National Laboratory"/>
            <person name="Hensen N."/>
            <person name="Bonometti L."/>
            <person name="Westerberg I."/>
            <person name="Brannstrom I.O."/>
            <person name="Guillou S."/>
            <person name="Cros-Aarteil S."/>
            <person name="Calhoun S."/>
            <person name="Haridas S."/>
            <person name="Kuo A."/>
            <person name="Mondo S."/>
            <person name="Pangilinan J."/>
            <person name="Riley R."/>
            <person name="LaButti K."/>
            <person name="Andreopoulos B."/>
            <person name="Lipzen A."/>
            <person name="Chen C."/>
            <person name="Yanf M."/>
            <person name="Daum C."/>
            <person name="Ng V."/>
            <person name="Clum A."/>
            <person name="Steindorff A."/>
            <person name="Ohm R."/>
            <person name="Martin F."/>
            <person name="Silar P."/>
            <person name="Natvig D."/>
            <person name="Lalanne C."/>
            <person name="Gautier V."/>
            <person name="Ament-velasquez S.L."/>
            <person name="Kruys A."/>
            <person name="Hutchinson M.I."/>
            <person name="Powell A.J."/>
            <person name="Barry K."/>
            <person name="Miller A.N."/>
            <person name="Grigoriev I.V."/>
            <person name="Debuchy R."/>
            <person name="Gladieux P."/>
            <person name="Thoren M.H."/>
            <person name="Johannesson H."/>
        </authorList>
    </citation>
    <scope>NUCLEOTIDE SEQUENCE</scope>
    <source>
        <strain evidence="7">SMH2392-1A</strain>
    </source>
</reference>
<evidence type="ECO:0000256" key="5">
    <source>
        <dbReference type="SAM" id="Phobius"/>
    </source>
</evidence>
<feature type="region of interest" description="Disordered" evidence="4">
    <location>
        <begin position="195"/>
        <end position="227"/>
    </location>
</feature>
<dbReference type="PANTHER" id="PTHR11586">
    <property type="entry name" value="TRNA-AMINOACYLATION COFACTOR ARC1 FAMILY MEMBER"/>
    <property type="match status" value="1"/>
</dbReference>
<evidence type="ECO:0000256" key="1">
    <source>
        <dbReference type="ARBA" id="ARBA00022555"/>
    </source>
</evidence>
<keyword evidence="5" id="KW-0472">Membrane</keyword>
<dbReference type="PROSITE" id="PS50886">
    <property type="entry name" value="TRBD"/>
    <property type="match status" value="1"/>
</dbReference>
<keyword evidence="5" id="KW-0812">Transmembrane</keyword>
<dbReference type="InterPro" id="IPR051270">
    <property type="entry name" value="Tyrosine-tRNA_ligase_regulator"/>
</dbReference>
<dbReference type="InterPro" id="IPR036282">
    <property type="entry name" value="Glutathione-S-Trfase_C_sf"/>
</dbReference>
<dbReference type="Pfam" id="PF01588">
    <property type="entry name" value="tRNA_bind"/>
    <property type="match status" value="1"/>
</dbReference>
<evidence type="ECO:0000256" key="2">
    <source>
        <dbReference type="ARBA" id="ARBA00022884"/>
    </source>
</evidence>
<dbReference type="SUPFAM" id="SSF50249">
    <property type="entry name" value="Nucleic acid-binding proteins"/>
    <property type="match status" value="1"/>
</dbReference>
<protein>
    <recommendedName>
        <fullName evidence="6">tRNA-binding domain-containing protein</fullName>
    </recommendedName>
</protein>
<evidence type="ECO:0000313" key="8">
    <source>
        <dbReference type="Proteomes" id="UP001172101"/>
    </source>
</evidence>
<sequence length="614" mass="64711">MAALDAQTYTPAEETEIQQWVAKAETLKSNPDNQSAVLDALNASLSTRSTVLGTKPSKADIAIYEAVAPLVKAWSPEERTGQQGRPNIVRHVDFVQNSPLFGLDVADKVAINADEVLYVKPPVDAKAEKERLKKEKAAAAAAVSGAAATATGEVKTLVDRTKQAAVEVKDKVVEAVTDAASAAGSAVSAGVAAATSTAAPEGKQQKPKKEKKEKAPKQPAPPPAPAVVSPCLIDLRVGHILKAIKHPEADSLYVSTIAMGDKPGTEDTSEHEGQVVRTVCSGLNGLVPLEEMQGRKVVVVCNLKPVKMRGIKSSAMVLAASPRIKEGEVDDHKGPVELVTPPADAKAGERVYFEGWQGEPEKVLNPKKKVWETFQPGFTTTDKLEVAFDAGVVKELEGKDSLGKLVTASGGVCTVKSLSGAQPRPPVVELELVVVVDVAVRVVVVVVLVIEFVDGDVVVDVVLRVVVVVLVVGPVVVVVLVVGRVDAVVLVERDAVFDVDDVVGRVTTIVVRNVVVDAVARNATVVAVDFDRVTRVNVVARVRLATKTVVRLAAFAVRKVARDVDVDAGHPVVTVAVDVGMTHVVTHPGQGLVRYKVGVTGQQALLVRVGCIVS</sequence>
<dbReference type="EMBL" id="JAUIRO010000003">
    <property type="protein sequence ID" value="KAK0721712.1"/>
    <property type="molecule type" value="Genomic_DNA"/>
</dbReference>
<dbReference type="GeneID" id="85330279"/>
<gene>
    <name evidence="7" type="ORF">B0T26DRAFT_800655</name>
</gene>